<dbReference type="Pfam" id="PF00808">
    <property type="entry name" value="CBFD_NFYB_HMF"/>
    <property type="match status" value="1"/>
</dbReference>
<dbReference type="GO" id="GO:0005665">
    <property type="term" value="C:RNA polymerase II, core complex"/>
    <property type="evidence" value="ECO:0007669"/>
    <property type="project" value="TreeGrafter"/>
</dbReference>
<dbReference type="InterPro" id="IPR036603">
    <property type="entry name" value="RBP11-like"/>
</dbReference>
<dbReference type="PANTHER" id="PTHR11800:SF2">
    <property type="entry name" value="DNA-DIRECTED RNA POLYMERASE II SUBUNIT RPB3"/>
    <property type="match status" value="1"/>
</dbReference>
<evidence type="ECO:0000256" key="6">
    <source>
        <dbReference type="ARBA" id="ARBA00023242"/>
    </source>
</evidence>
<keyword evidence="6" id="KW-0539">Nucleus</keyword>
<evidence type="ECO:0000313" key="14">
    <source>
        <dbReference type="Proteomes" id="UP000092462"/>
    </source>
</evidence>
<dbReference type="Gene3D" id="2.170.120.12">
    <property type="entry name" value="DNA-directed RNA polymerase, insert domain"/>
    <property type="match status" value="1"/>
</dbReference>
<evidence type="ECO:0000256" key="4">
    <source>
        <dbReference type="ARBA" id="ARBA00022478"/>
    </source>
</evidence>
<dbReference type="SMART" id="SM00662">
    <property type="entry name" value="RPOLD"/>
    <property type="match status" value="1"/>
</dbReference>
<dbReference type="InterPro" id="IPR036643">
    <property type="entry name" value="RNApol_insert_sf"/>
</dbReference>
<dbReference type="VEuPathDB" id="VectorBase:PPAPM1_000291"/>
<dbReference type="InterPro" id="IPR011263">
    <property type="entry name" value="DNA-dir_RNA_pol_RpoA/D/Rpb3"/>
</dbReference>
<feature type="region of interest" description="Disordered" evidence="11">
    <location>
        <begin position="363"/>
        <end position="384"/>
    </location>
</feature>
<keyword evidence="14" id="KW-1185">Reference proteome</keyword>
<reference evidence="13" key="1">
    <citation type="submission" date="2022-08" db="UniProtKB">
        <authorList>
            <consortium name="EnsemblMetazoa"/>
        </authorList>
    </citation>
    <scope>IDENTIFICATION</scope>
    <source>
        <strain evidence="13">Israel</strain>
    </source>
</reference>
<name>A0A1B0DMQ3_PHLPP</name>
<dbReference type="InterPro" id="IPR011262">
    <property type="entry name" value="DNA-dir_RNA_pol_insert"/>
</dbReference>
<dbReference type="InterPro" id="IPR001514">
    <property type="entry name" value="DNA-dir_RNA_pol_30-40kDasu_CS"/>
</dbReference>
<comment type="similarity">
    <text evidence="7">Belongs to the archaeal Rpo3/eukaryotic RPB3 RNA polymerase subunit family.</text>
</comment>
<dbReference type="InterPro" id="IPR050518">
    <property type="entry name" value="Rpo3/RPB3_RNA_Pol_subunit"/>
</dbReference>
<dbReference type="Gene3D" id="3.30.1360.10">
    <property type="entry name" value="RNA polymerase, RBP11-like subunit"/>
    <property type="match status" value="1"/>
</dbReference>
<dbReference type="FunFam" id="2.170.120.12:FF:000002">
    <property type="entry name" value="DNA-directed RNA polymerase II subunit RPB3"/>
    <property type="match status" value="1"/>
</dbReference>
<dbReference type="HAMAP" id="MF_00320">
    <property type="entry name" value="RNApol_arch_Rpo3"/>
    <property type="match status" value="1"/>
</dbReference>
<sequence>MPYANQPSVQITELTDENVKFLVEDTDLSVANSLRRVFIAETPTLAIDWVQLEANSTVLSDEFLAHRIGLIPLISDDVVERMQYTRDCSCLDFCTDCSVEFTLDVKCNDEQTRHVTTADLKSSDPRVLPATSRHREDDDNEYGESTDEILIIKLRKGQELKLRAYAKKGFGKEHAKWNPTAGVCFEYDPDNAMKHTLYPKPDEWPKSEHTELDDDQYELCPPPNEDDELTLPRASINKMIKELIPSIRVANESRELILNCCTEFIHLISSEANEVCNLRNKKTINAEHVLEALERLGFWDYKQEAEAVLNDCKAVAAKRRRQSTRLEHLGIPEEELLRQQQELFAKAREEQAAAEQAQWFSMQAAVGQQKDNGVEENDDDGEEY</sequence>
<keyword evidence="5" id="KW-0804">Transcription</keyword>
<dbReference type="GO" id="GO:0003899">
    <property type="term" value="F:DNA-directed RNA polymerase activity"/>
    <property type="evidence" value="ECO:0007669"/>
    <property type="project" value="InterPro"/>
</dbReference>
<evidence type="ECO:0000256" key="3">
    <source>
        <dbReference type="ARBA" id="ARBA00018742"/>
    </source>
</evidence>
<dbReference type="GO" id="GO:0006366">
    <property type="term" value="P:transcription by RNA polymerase II"/>
    <property type="evidence" value="ECO:0007669"/>
    <property type="project" value="TreeGrafter"/>
</dbReference>
<dbReference type="NCBIfam" id="NF001988">
    <property type="entry name" value="PRK00783.1"/>
    <property type="match status" value="1"/>
</dbReference>
<dbReference type="AlphaFoldDB" id="A0A1B0DMQ3"/>
<evidence type="ECO:0000256" key="1">
    <source>
        <dbReference type="ARBA" id="ARBA00004123"/>
    </source>
</evidence>
<dbReference type="VEuPathDB" id="VectorBase:PPAI009645"/>
<dbReference type="InterPro" id="IPR009072">
    <property type="entry name" value="Histone-fold"/>
</dbReference>
<dbReference type="Pfam" id="PF01000">
    <property type="entry name" value="RNA_pol_A_bac"/>
    <property type="match status" value="1"/>
</dbReference>
<dbReference type="SUPFAM" id="SSF56553">
    <property type="entry name" value="Insert subdomain of RNA polymerase alpha subunit"/>
    <property type="match status" value="1"/>
</dbReference>
<dbReference type="FunFam" id="1.10.20.10:FF:000019">
    <property type="entry name" value="Negative cofactor 2 beta"/>
    <property type="match status" value="1"/>
</dbReference>
<accession>A0A1B0DMQ3</accession>
<dbReference type="Gene3D" id="1.10.20.10">
    <property type="entry name" value="Histone, subunit A"/>
    <property type="match status" value="1"/>
</dbReference>
<dbReference type="CDD" id="cd22905">
    <property type="entry name" value="HFD_Dr1"/>
    <property type="match status" value="1"/>
</dbReference>
<evidence type="ECO:0000256" key="2">
    <source>
        <dbReference type="ARBA" id="ARBA00009245"/>
    </source>
</evidence>
<dbReference type="SUPFAM" id="SSF47113">
    <property type="entry name" value="Histone-fold"/>
    <property type="match status" value="1"/>
</dbReference>
<dbReference type="PROSITE" id="PS00446">
    <property type="entry name" value="RNA_POL_D_30KD"/>
    <property type="match status" value="1"/>
</dbReference>
<keyword evidence="4" id="KW-0240">DNA-directed RNA polymerase</keyword>
<dbReference type="PANTHER" id="PTHR11800">
    <property type="entry name" value="DNA-DIRECTED RNA POLYMERASE"/>
    <property type="match status" value="1"/>
</dbReference>
<dbReference type="InterPro" id="IPR022842">
    <property type="entry name" value="RNAP_Rpo3/Rpb3/RPAC1"/>
</dbReference>
<dbReference type="Proteomes" id="UP000092462">
    <property type="component" value="Unassembled WGS sequence"/>
</dbReference>
<dbReference type="CDD" id="cd07031">
    <property type="entry name" value="RNAP_II_RPB3"/>
    <property type="match status" value="1"/>
</dbReference>
<dbReference type="SUPFAM" id="SSF55257">
    <property type="entry name" value="RBP11-like subunits of RNA polymerase"/>
    <property type="match status" value="1"/>
</dbReference>
<dbReference type="InterPro" id="IPR003958">
    <property type="entry name" value="CBFA_NFYB_domain"/>
</dbReference>
<evidence type="ECO:0000256" key="11">
    <source>
        <dbReference type="SAM" id="MobiDB-lite"/>
    </source>
</evidence>
<evidence type="ECO:0000256" key="10">
    <source>
        <dbReference type="ARBA" id="ARBA00072506"/>
    </source>
</evidence>
<dbReference type="GO" id="GO:0046982">
    <property type="term" value="F:protein heterodimerization activity"/>
    <property type="evidence" value="ECO:0007669"/>
    <property type="project" value="InterPro"/>
</dbReference>
<comment type="similarity">
    <text evidence="2">Belongs to the NC2 beta/DR1 family.</text>
</comment>
<feature type="region of interest" description="Disordered" evidence="11">
    <location>
        <begin position="118"/>
        <end position="142"/>
    </location>
</feature>
<evidence type="ECO:0000256" key="5">
    <source>
        <dbReference type="ARBA" id="ARBA00023163"/>
    </source>
</evidence>
<evidence type="ECO:0000256" key="8">
    <source>
        <dbReference type="ARBA" id="ARBA00030451"/>
    </source>
</evidence>
<proteinExistence type="inferred from homology"/>
<organism evidence="13 14">
    <name type="scientific">Phlebotomus papatasi</name>
    <name type="common">Sandfly</name>
    <dbReference type="NCBI Taxonomy" id="29031"/>
    <lineage>
        <taxon>Eukaryota</taxon>
        <taxon>Metazoa</taxon>
        <taxon>Ecdysozoa</taxon>
        <taxon>Arthropoda</taxon>
        <taxon>Hexapoda</taxon>
        <taxon>Insecta</taxon>
        <taxon>Pterygota</taxon>
        <taxon>Neoptera</taxon>
        <taxon>Endopterygota</taxon>
        <taxon>Diptera</taxon>
        <taxon>Nematocera</taxon>
        <taxon>Psychodoidea</taxon>
        <taxon>Psychodidae</taxon>
        <taxon>Phlebotomus</taxon>
        <taxon>Phlebotomus</taxon>
    </lineage>
</organism>
<evidence type="ECO:0000256" key="9">
    <source>
        <dbReference type="ARBA" id="ARBA00032651"/>
    </source>
</evidence>
<dbReference type="GO" id="GO:0003677">
    <property type="term" value="F:DNA binding"/>
    <property type="evidence" value="ECO:0007669"/>
    <property type="project" value="InterPro"/>
</dbReference>
<evidence type="ECO:0000259" key="12">
    <source>
        <dbReference type="SMART" id="SM00662"/>
    </source>
</evidence>
<protein>
    <recommendedName>
        <fullName evidence="10">DNA-directed RNA polymerase II subunit RPB3</fullName>
    </recommendedName>
    <alternativeName>
        <fullName evidence="9">Down-regulator of transcription 1</fullName>
    </alternativeName>
    <alternativeName>
        <fullName evidence="8">Negative cofactor 2-beta</fullName>
    </alternativeName>
    <alternativeName>
        <fullName evidence="3">Protein Dr1</fullName>
    </alternativeName>
</protein>
<dbReference type="EMBL" id="AJVK01076773">
    <property type="status" value="NOT_ANNOTATED_CDS"/>
    <property type="molecule type" value="Genomic_DNA"/>
</dbReference>
<evidence type="ECO:0000313" key="13">
    <source>
        <dbReference type="EnsemblMetazoa" id="PPAI009645-PA"/>
    </source>
</evidence>
<feature type="domain" description="DNA-directed RNA polymerase RpoA/D/Rpb3-type" evidence="12">
    <location>
        <begin position="18"/>
        <end position="253"/>
    </location>
</feature>
<feature type="compositionally biased region" description="Acidic residues" evidence="11">
    <location>
        <begin position="374"/>
        <end position="384"/>
    </location>
</feature>
<evidence type="ECO:0000256" key="7">
    <source>
        <dbReference type="ARBA" id="ARBA00025804"/>
    </source>
</evidence>
<comment type="subcellular location">
    <subcellularLocation>
        <location evidence="1">Nucleus</location>
    </subcellularLocation>
</comment>
<dbReference type="EnsemblMetazoa" id="PPAI009645-RA">
    <property type="protein sequence ID" value="PPAI009645-PA"/>
    <property type="gene ID" value="PPAI009645"/>
</dbReference>